<keyword evidence="2" id="KW-1185">Reference proteome</keyword>
<reference evidence="1" key="1">
    <citation type="journal article" date="2020" name="BMC Genomics">
        <title>Correction to: Identification and distribution of gene clusters required for synthesis of sphingolipid metabolism inhibitors in diverse species of the filamentous fungus Fusarium.</title>
        <authorList>
            <person name="Kim H.S."/>
            <person name="Lohmar J.M."/>
            <person name="Busman M."/>
            <person name="Brown D.W."/>
            <person name="Naumann T.A."/>
            <person name="Divon H.H."/>
            <person name="Lysoe E."/>
            <person name="Uhlig S."/>
            <person name="Proctor R.H."/>
        </authorList>
    </citation>
    <scope>NUCLEOTIDE SEQUENCE</scope>
    <source>
        <strain evidence="1">NRRL 22465</strain>
    </source>
</reference>
<comment type="caution">
    <text evidence="1">The sequence shown here is derived from an EMBL/GenBank/DDBJ whole genome shotgun (WGS) entry which is preliminary data.</text>
</comment>
<sequence>MSNVQNPTYFLAPNWNFPRGGRIAIGNIVRNPLKPHMCLIKADPNEAPPTTSSLERNWRLSVETATTKRLTLWGVFLEKITLNTTAQQKRIKNGTFSMDSLETIYLSDDPSPEEMKARCNDIRVREYMRLDSMLCSPVYMVTGIKVAKGFKLEGEKSSSAIFAADIGGEVAPEASVGAGAGASSSRRIADEFEADGDIVFAYQLIKIKPKGWTKEKRLETSEYQHRQAFLSDEEEADEKIEVEADDVTWEDLKELKAAQVVDCDEARVAFSTPKGT</sequence>
<proteinExistence type="predicted"/>
<organism evidence="1 2">
    <name type="scientific">Fusarium zealandicum</name>
    <dbReference type="NCBI Taxonomy" id="1053134"/>
    <lineage>
        <taxon>Eukaryota</taxon>
        <taxon>Fungi</taxon>
        <taxon>Dikarya</taxon>
        <taxon>Ascomycota</taxon>
        <taxon>Pezizomycotina</taxon>
        <taxon>Sordariomycetes</taxon>
        <taxon>Hypocreomycetidae</taxon>
        <taxon>Hypocreales</taxon>
        <taxon>Nectriaceae</taxon>
        <taxon>Fusarium</taxon>
        <taxon>Fusarium staphyleae species complex</taxon>
    </lineage>
</organism>
<dbReference type="AlphaFoldDB" id="A0A8H4XQ91"/>
<reference evidence="1" key="2">
    <citation type="submission" date="2020-05" db="EMBL/GenBank/DDBJ databases">
        <authorList>
            <person name="Kim H.-S."/>
            <person name="Proctor R.H."/>
            <person name="Brown D.W."/>
        </authorList>
    </citation>
    <scope>NUCLEOTIDE SEQUENCE</scope>
    <source>
        <strain evidence="1">NRRL 22465</strain>
    </source>
</reference>
<dbReference type="OrthoDB" id="4500473at2759"/>
<dbReference type="EMBL" id="JABEYC010000033">
    <property type="protein sequence ID" value="KAF4984120.1"/>
    <property type="molecule type" value="Genomic_DNA"/>
</dbReference>
<dbReference type="Proteomes" id="UP000635477">
    <property type="component" value="Unassembled WGS sequence"/>
</dbReference>
<accession>A0A8H4XQ91</accession>
<evidence type="ECO:0000313" key="1">
    <source>
        <dbReference type="EMBL" id="KAF4984120.1"/>
    </source>
</evidence>
<evidence type="ECO:0000313" key="2">
    <source>
        <dbReference type="Proteomes" id="UP000635477"/>
    </source>
</evidence>
<name>A0A8H4XQ91_9HYPO</name>
<protein>
    <submittedName>
        <fullName evidence="1">Uncharacterized protein</fullName>
    </submittedName>
</protein>
<gene>
    <name evidence="1" type="ORF">FZEAL_613</name>
</gene>